<name>F8NZX9_SERL9</name>
<organism>
    <name type="scientific">Serpula lacrymans var. lacrymans (strain S7.9)</name>
    <name type="common">Dry rot fungus</name>
    <dbReference type="NCBI Taxonomy" id="578457"/>
    <lineage>
        <taxon>Eukaryota</taxon>
        <taxon>Fungi</taxon>
        <taxon>Dikarya</taxon>
        <taxon>Basidiomycota</taxon>
        <taxon>Agaricomycotina</taxon>
        <taxon>Agaricomycetes</taxon>
        <taxon>Agaricomycetidae</taxon>
        <taxon>Boletales</taxon>
        <taxon>Coniophorineae</taxon>
        <taxon>Serpulaceae</taxon>
        <taxon>Serpula</taxon>
    </lineage>
</organism>
<dbReference type="GeneID" id="18815073"/>
<evidence type="ECO:0000313" key="1">
    <source>
        <dbReference type="EMBL" id="EGO23406.1"/>
    </source>
</evidence>
<dbReference type="RefSeq" id="XP_007319168.1">
    <property type="nucleotide sequence ID" value="XM_007319106.1"/>
</dbReference>
<gene>
    <name evidence="1" type="ORF">SERLADRAFT_438717</name>
</gene>
<dbReference type="OrthoDB" id="2638305at2759"/>
<accession>F8NZX9</accession>
<dbReference type="AlphaFoldDB" id="F8NZX9"/>
<dbReference type="EMBL" id="GL945435">
    <property type="protein sequence ID" value="EGO23406.1"/>
    <property type="molecule type" value="Genomic_DNA"/>
</dbReference>
<dbReference type="HOGENOM" id="CLU_1478533_0_0_1"/>
<proteinExistence type="predicted"/>
<sequence length="183" mass="20770">MGAKYLATLLNSTPKTECAEVAQDISNAIFKTHTGAGERAEYNSKEEQEVRMQLMFEKWLGKRVWTAASTQVHAGQLEHIKNGCLMQTQQDVSSDGSRIEGSHKGWNHLMRSFMSGIEMFKALGHDHVLRRNICINYNSKNPNDFITLTHGTYHLQLVNNILKLWNILVGKEALHKNGKKHLL</sequence>
<reference evidence="1" key="1">
    <citation type="submission" date="2011-04" db="EMBL/GenBank/DDBJ databases">
        <title>Evolution of plant cell wall degrading machinery underlies the functional diversity of forest fungi.</title>
        <authorList>
            <consortium name="US DOE Joint Genome Institute (JGI-PGF)"/>
            <person name="Eastwood D.C."/>
            <person name="Floudas D."/>
            <person name="Binder M."/>
            <person name="Majcherczyk A."/>
            <person name="Schneider P."/>
            <person name="Aerts A."/>
            <person name="Asiegbu F.O."/>
            <person name="Baker S.E."/>
            <person name="Barry K."/>
            <person name="Bendiksby M."/>
            <person name="Blumentritt M."/>
            <person name="Coutinho P.M."/>
            <person name="Cullen D."/>
            <person name="Cullen D."/>
            <person name="Gathman A."/>
            <person name="Goodell B."/>
            <person name="Henrissat B."/>
            <person name="Ihrmark K."/>
            <person name="Kauserud H."/>
            <person name="Kohler A."/>
            <person name="LaButti K."/>
            <person name="Lapidus A."/>
            <person name="Lavin J.L."/>
            <person name="Lee Y.-H."/>
            <person name="Lindquist E."/>
            <person name="Lilly W."/>
            <person name="Lucas S."/>
            <person name="Morin E."/>
            <person name="Murat C."/>
            <person name="Oguiza J.A."/>
            <person name="Park J."/>
            <person name="Pisabarro A.G."/>
            <person name="Riley R."/>
            <person name="Rosling A."/>
            <person name="Salamov A."/>
            <person name="Schmidt O."/>
            <person name="Schmutz J."/>
            <person name="Skrede I."/>
            <person name="Stenlid J."/>
            <person name="Wiebenga A."/>
            <person name="Xie X."/>
            <person name="Kues U."/>
            <person name="Hibbett D.S."/>
            <person name="Hoffmeister D."/>
            <person name="Hogberg N."/>
            <person name="Martin F."/>
            <person name="Grigoriev I.V."/>
            <person name="Watkinson S.C."/>
        </authorList>
    </citation>
    <scope>NUCLEOTIDE SEQUENCE</scope>
    <source>
        <strain evidence="1">S7.9</strain>
    </source>
</reference>
<dbReference type="KEGG" id="sla:SERLADRAFT_438717"/>
<protein>
    <submittedName>
        <fullName evidence="1">Uncharacterized protein</fullName>
    </submittedName>
</protein>
<dbReference type="Proteomes" id="UP000008064">
    <property type="component" value="Unassembled WGS sequence"/>
</dbReference>